<dbReference type="HAMAP" id="MF_00043">
    <property type="entry name" value="EF1_beta"/>
    <property type="match status" value="1"/>
</dbReference>
<dbReference type="SMART" id="SM00888">
    <property type="entry name" value="EF1_GNE"/>
    <property type="match status" value="1"/>
</dbReference>
<evidence type="ECO:0000313" key="9">
    <source>
        <dbReference type="Proteomes" id="UP000053352"/>
    </source>
</evidence>
<feature type="domain" description="Translation elongation factor EF1B beta/delta subunit guanine nucleotide exchange" evidence="7">
    <location>
        <begin position="3"/>
        <end position="89"/>
    </location>
</feature>
<gene>
    <name evidence="6" type="primary">ef1b</name>
    <name evidence="8" type="ORF">CF15_01370</name>
</gene>
<evidence type="ECO:0000259" key="7">
    <source>
        <dbReference type="SMART" id="SM00888"/>
    </source>
</evidence>
<dbReference type="OrthoDB" id="84643at2157"/>
<dbReference type="SUPFAM" id="SSF54984">
    <property type="entry name" value="eEF-1beta-like"/>
    <property type="match status" value="1"/>
</dbReference>
<dbReference type="PANTHER" id="PTHR39647">
    <property type="entry name" value="ELONGATION FACTOR 1-BETA"/>
    <property type="match status" value="1"/>
</dbReference>
<reference evidence="8 9" key="1">
    <citation type="submission" date="2015-11" db="EMBL/GenBank/DDBJ databases">
        <title>Genome sequence of Pyrodictium occultum PL-19, a marine hyperthermophilic archaeon isolated from Volcano, Italy.</title>
        <authorList>
            <person name="Utturkar S."/>
            <person name="Huber H."/>
            <person name="Leptihn S."/>
            <person name="Brown S."/>
            <person name="Stetter K.O."/>
            <person name="Podar M."/>
        </authorList>
    </citation>
    <scope>NUCLEOTIDE SEQUENCE [LARGE SCALE GENOMIC DNA]</scope>
    <source>
        <strain evidence="8 9">PL-19</strain>
    </source>
</reference>
<dbReference type="NCBIfam" id="NF001670">
    <property type="entry name" value="PRK00435.1"/>
    <property type="match status" value="1"/>
</dbReference>
<dbReference type="PIRSF" id="PIRSF006521">
    <property type="entry name" value="Transl_elong_EF1B_B_arc"/>
    <property type="match status" value="1"/>
</dbReference>
<keyword evidence="5 6" id="KW-0648">Protein biosynthesis</keyword>
<dbReference type="NCBIfam" id="TIGR00489">
    <property type="entry name" value="aEF-1_beta"/>
    <property type="match status" value="1"/>
</dbReference>
<comment type="similarity">
    <text evidence="2 6">Belongs to the EF-1-beta/EF-1-delta family.</text>
</comment>
<evidence type="ECO:0000256" key="5">
    <source>
        <dbReference type="ARBA" id="ARBA00022917"/>
    </source>
</evidence>
<dbReference type="InterPro" id="IPR014717">
    <property type="entry name" value="Transl_elong_EF1B/ribsomal_bS6"/>
</dbReference>
<dbReference type="EMBL" id="LNTB01000001">
    <property type="protein sequence ID" value="KSW11520.1"/>
    <property type="molecule type" value="Genomic_DNA"/>
</dbReference>
<dbReference type="Gene3D" id="3.30.70.60">
    <property type="match status" value="1"/>
</dbReference>
<evidence type="ECO:0000256" key="2">
    <source>
        <dbReference type="ARBA" id="ARBA00007411"/>
    </source>
</evidence>
<dbReference type="Proteomes" id="UP000053352">
    <property type="component" value="Unassembled WGS sequence"/>
</dbReference>
<dbReference type="CDD" id="cd00292">
    <property type="entry name" value="EF1B"/>
    <property type="match status" value="1"/>
</dbReference>
<dbReference type="PANTHER" id="PTHR39647:SF1">
    <property type="entry name" value="ELONGATION FACTOR 1-BETA"/>
    <property type="match status" value="1"/>
</dbReference>
<proteinExistence type="inferred from homology"/>
<organism evidence="8 9">
    <name type="scientific">Pyrodictium occultum</name>
    <dbReference type="NCBI Taxonomy" id="2309"/>
    <lineage>
        <taxon>Archaea</taxon>
        <taxon>Thermoproteota</taxon>
        <taxon>Thermoprotei</taxon>
        <taxon>Desulfurococcales</taxon>
        <taxon>Pyrodictiaceae</taxon>
        <taxon>Pyrodictium</taxon>
    </lineage>
</organism>
<name>A0A0V8RTY2_PYROC</name>
<dbReference type="InterPro" id="IPR004542">
    <property type="entry name" value="Transl_elong_EF1B_B_arc"/>
</dbReference>
<accession>A0A0V8RTY2</accession>
<dbReference type="Pfam" id="PF00736">
    <property type="entry name" value="EF1_GNE"/>
    <property type="match status" value="1"/>
</dbReference>
<comment type="function">
    <text evidence="1 6">Promotes the exchange of GDP for GTP in EF-1-alpha/GDP, thus allowing the regeneration of EF-1-alpha/GTP that could then be used to form the ternary complex EF-1-alpha/GTP/AAtRNA.</text>
</comment>
<dbReference type="InterPro" id="IPR036219">
    <property type="entry name" value="eEF-1beta-like_sf"/>
</dbReference>
<evidence type="ECO:0000256" key="1">
    <source>
        <dbReference type="ARBA" id="ARBA00003815"/>
    </source>
</evidence>
<dbReference type="RefSeq" id="WP_058370196.1">
    <property type="nucleotide sequence ID" value="NZ_LNTB01000001.1"/>
</dbReference>
<evidence type="ECO:0000313" key="8">
    <source>
        <dbReference type="EMBL" id="KSW11520.1"/>
    </source>
</evidence>
<comment type="caution">
    <text evidence="8">The sequence shown here is derived from an EMBL/GenBank/DDBJ whole genome shotgun (WGS) entry which is preliminary data.</text>
</comment>
<keyword evidence="4 6" id="KW-0251">Elongation factor</keyword>
<dbReference type="AlphaFoldDB" id="A0A0V8RTY2"/>
<dbReference type="STRING" id="2309.CF15_01370"/>
<sequence>MAKVLVVASVYPSSTDIDLEQLVKRIEEKLPRDYEVTRYDKVPIAFGLNALKLYILIPEESEGGTSKLEELLRGVEGVEEIEVETVHRVSSY</sequence>
<protein>
    <recommendedName>
        <fullName evidence="3 6">Elongation factor 1-beta</fullName>
        <shortName evidence="6">EF-1-beta</shortName>
    </recommendedName>
    <alternativeName>
        <fullName evidence="6">aEF-1beta</fullName>
    </alternativeName>
</protein>
<evidence type="ECO:0000256" key="6">
    <source>
        <dbReference type="HAMAP-Rule" id="MF_00043"/>
    </source>
</evidence>
<dbReference type="GO" id="GO:0003746">
    <property type="term" value="F:translation elongation factor activity"/>
    <property type="evidence" value="ECO:0007669"/>
    <property type="project" value="UniProtKB-UniRule"/>
</dbReference>
<keyword evidence="9" id="KW-1185">Reference proteome</keyword>
<dbReference type="InterPro" id="IPR014038">
    <property type="entry name" value="EF1B_bsu/dsu_GNE"/>
</dbReference>
<evidence type="ECO:0000256" key="3">
    <source>
        <dbReference type="ARBA" id="ARBA00017600"/>
    </source>
</evidence>
<evidence type="ECO:0000256" key="4">
    <source>
        <dbReference type="ARBA" id="ARBA00022768"/>
    </source>
</evidence>